<dbReference type="Pfam" id="PF01936">
    <property type="entry name" value="NYN"/>
    <property type="match status" value="1"/>
</dbReference>
<evidence type="ECO:0000259" key="1">
    <source>
        <dbReference type="Pfam" id="PF01936"/>
    </source>
</evidence>
<dbReference type="EMBL" id="BOOB01000024">
    <property type="protein sequence ID" value="GIH33313.1"/>
    <property type="molecule type" value="Genomic_DNA"/>
</dbReference>
<organism evidence="2 3">
    <name type="scientific">Microbispora amethystogenes</name>
    <dbReference type="NCBI Taxonomy" id="1427754"/>
    <lineage>
        <taxon>Bacteria</taxon>
        <taxon>Bacillati</taxon>
        <taxon>Actinomycetota</taxon>
        <taxon>Actinomycetes</taxon>
        <taxon>Streptosporangiales</taxon>
        <taxon>Streptosporangiaceae</taxon>
        <taxon>Microbispora</taxon>
    </lineage>
</organism>
<reference evidence="2 3" key="1">
    <citation type="submission" date="2021-01" db="EMBL/GenBank/DDBJ databases">
        <title>Whole genome shotgun sequence of Microbispora amethystogenes NBRC 101907.</title>
        <authorList>
            <person name="Komaki H."/>
            <person name="Tamura T."/>
        </authorList>
    </citation>
    <scope>NUCLEOTIDE SEQUENCE [LARGE SCALE GENOMIC DNA]</scope>
    <source>
        <strain evidence="2 3">NBRC 101907</strain>
    </source>
</reference>
<dbReference type="RefSeq" id="WP_204286333.1">
    <property type="nucleotide sequence ID" value="NZ_BAABEJ010000013.1"/>
</dbReference>
<evidence type="ECO:0000313" key="3">
    <source>
        <dbReference type="Proteomes" id="UP000651728"/>
    </source>
</evidence>
<name>A0ABQ4FES7_9ACTN</name>
<dbReference type="Proteomes" id="UP000651728">
    <property type="component" value="Unassembled WGS sequence"/>
</dbReference>
<gene>
    <name evidence="2" type="ORF">Mam01_34770</name>
</gene>
<evidence type="ECO:0000313" key="2">
    <source>
        <dbReference type="EMBL" id="GIH33313.1"/>
    </source>
</evidence>
<protein>
    <recommendedName>
        <fullName evidence="1">NYN domain-containing protein</fullName>
    </recommendedName>
</protein>
<keyword evidence="3" id="KW-1185">Reference proteome</keyword>
<accession>A0ABQ4FES7</accession>
<comment type="caution">
    <text evidence="2">The sequence shown here is derived from an EMBL/GenBank/DDBJ whole genome shotgun (WGS) entry which is preliminary data.</text>
</comment>
<dbReference type="Gene3D" id="3.40.50.1010">
    <property type="entry name" value="5'-nuclease"/>
    <property type="match status" value="1"/>
</dbReference>
<dbReference type="InterPro" id="IPR021139">
    <property type="entry name" value="NYN"/>
</dbReference>
<sequence length="209" mass="23843">MLTNVYVDGFNLYYGSLKGTPYKWLDLDALSRRLLPRDNIRRIRYFTARTTPRIGHNGHNRQEIYHRALATIPHLSIHLGYFQQTITRMPLAYPRPGGPTTVEVVKTEEKGSDVNLAAHLIADAFLGDCDIAVVVSNDGDLAEPIRIVRHQLGLPVGVLNPFPVTRRARALERVPPTFFKQIRPSELRVSQFPEVVHDRQGKITRPFDW</sequence>
<dbReference type="CDD" id="cd18722">
    <property type="entry name" value="PIN_NicB-like"/>
    <property type="match status" value="1"/>
</dbReference>
<proteinExistence type="predicted"/>
<feature type="domain" description="NYN" evidence="1">
    <location>
        <begin position="3"/>
        <end position="161"/>
    </location>
</feature>